<organism evidence="1 2">
    <name type="scientific">Candidatus Nitrospira nitrosa</name>
    <dbReference type="NCBI Taxonomy" id="1742972"/>
    <lineage>
        <taxon>Bacteria</taxon>
        <taxon>Pseudomonadati</taxon>
        <taxon>Nitrospirota</taxon>
        <taxon>Nitrospiria</taxon>
        <taxon>Nitrospirales</taxon>
        <taxon>Nitrospiraceae</taxon>
        <taxon>Nitrospira</taxon>
    </lineage>
</organism>
<gene>
    <name evidence="1" type="ORF">COMA1_10361</name>
</gene>
<protein>
    <submittedName>
        <fullName evidence="1">Uncharacterized protein</fullName>
    </submittedName>
</protein>
<keyword evidence="2" id="KW-1185">Reference proteome</keyword>
<reference evidence="1 2" key="1">
    <citation type="submission" date="2015-10" db="EMBL/GenBank/DDBJ databases">
        <authorList>
            <person name="Gilbert D.G."/>
        </authorList>
    </citation>
    <scope>NUCLEOTIDE SEQUENCE [LARGE SCALE GENOMIC DNA]</scope>
    <source>
        <strain evidence="1">COMA1</strain>
    </source>
</reference>
<dbReference type="AlphaFoldDB" id="A0A0S4L5M5"/>
<evidence type="ECO:0000313" key="2">
    <source>
        <dbReference type="Proteomes" id="UP000199032"/>
    </source>
</evidence>
<sequence length="37" mass="4091">MALFLILTFIENLPFGHIVAEIRSDGTPLAGECWFPA</sequence>
<proteinExistence type="predicted"/>
<accession>A0A0S4L5M5</accession>
<dbReference type="EMBL" id="CZQA01000001">
    <property type="protein sequence ID" value="CUS31984.1"/>
    <property type="molecule type" value="Genomic_DNA"/>
</dbReference>
<name>A0A0S4L5M5_9BACT</name>
<evidence type="ECO:0000313" key="1">
    <source>
        <dbReference type="EMBL" id="CUS31984.1"/>
    </source>
</evidence>
<dbReference type="Proteomes" id="UP000199032">
    <property type="component" value="Unassembled WGS sequence"/>
</dbReference>